<dbReference type="InterPro" id="IPR022409">
    <property type="entry name" value="PKD/Chitinase_dom"/>
</dbReference>
<dbReference type="InterPro" id="IPR036278">
    <property type="entry name" value="Sialidase_sf"/>
</dbReference>
<dbReference type="InterPro" id="IPR028994">
    <property type="entry name" value="Integrin_alpha_N"/>
</dbReference>
<dbReference type="InterPro" id="IPR013783">
    <property type="entry name" value="Ig-like_fold"/>
</dbReference>
<evidence type="ECO:0000259" key="4">
    <source>
        <dbReference type="PROSITE" id="PS50093"/>
    </source>
</evidence>
<dbReference type="SUPFAM" id="SSF49299">
    <property type="entry name" value="PKD domain"/>
    <property type="match status" value="1"/>
</dbReference>
<dbReference type="EMBL" id="JBHTIF010000001">
    <property type="protein sequence ID" value="MFD0725317.1"/>
    <property type="molecule type" value="Genomic_DNA"/>
</dbReference>
<evidence type="ECO:0000313" key="5">
    <source>
        <dbReference type="EMBL" id="MFD0725317.1"/>
    </source>
</evidence>
<dbReference type="CDD" id="cd00146">
    <property type="entry name" value="PKD"/>
    <property type="match status" value="1"/>
</dbReference>
<proteinExistence type="predicted"/>
<accession>A0ABW2YAB7</accession>
<dbReference type="Gene3D" id="2.130.10.10">
    <property type="entry name" value="YVTN repeat-like/Quinoprotein amine dehydrogenase"/>
    <property type="match status" value="3"/>
</dbReference>
<evidence type="ECO:0000313" key="6">
    <source>
        <dbReference type="Proteomes" id="UP001597110"/>
    </source>
</evidence>
<feature type="compositionally biased region" description="Polar residues" evidence="2">
    <location>
        <begin position="28"/>
        <end position="38"/>
    </location>
</feature>
<dbReference type="SMART" id="SM00089">
    <property type="entry name" value="PKD"/>
    <property type="match status" value="1"/>
</dbReference>
<dbReference type="SUPFAM" id="SSF69318">
    <property type="entry name" value="Integrin alpha N-terminal domain"/>
    <property type="match status" value="1"/>
</dbReference>
<dbReference type="SUPFAM" id="SSF110296">
    <property type="entry name" value="Oligoxyloglucan reducing end-specific cellobiohydrolase"/>
    <property type="match status" value="2"/>
</dbReference>
<keyword evidence="6" id="KW-1185">Reference proteome</keyword>
<comment type="caution">
    <text evidence="5">The sequence shown here is derived from an EMBL/GenBank/DDBJ whole genome shotgun (WGS) entry which is preliminary data.</text>
</comment>
<dbReference type="Gene3D" id="2.60.40.10">
    <property type="entry name" value="Immunoglobulins"/>
    <property type="match status" value="1"/>
</dbReference>
<dbReference type="Gene3D" id="2.130.10.130">
    <property type="entry name" value="Integrin alpha, N-terminal"/>
    <property type="match status" value="2"/>
</dbReference>
<feature type="chain" id="PRO_5045143012" evidence="3">
    <location>
        <begin position="26"/>
        <end position="1237"/>
    </location>
</feature>
<organism evidence="5 6">
    <name type="scientific">Lysobacter brunescens</name>
    <dbReference type="NCBI Taxonomy" id="262323"/>
    <lineage>
        <taxon>Bacteria</taxon>
        <taxon>Pseudomonadati</taxon>
        <taxon>Pseudomonadota</taxon>
        <taxon>Gammaproteobacteria</taxon>
        <taxon>Lysobacterales</taxon>
        <taxon>Lysobacteraceae</taxon>
        <taxon>Lysobacter</taxon>
    </lineage>
</organism>
<feature type="signal peptide" evidence="3">
    <location>
        <begin position="1"/>
        <end position="25"/>
    </location>
</feature>
<evidence type="ECO:0000256" key="3">
    <source>
        <dbReference type="SAM" id="SignalP"/>
    </source>
</evidence>
<reference evidence="6" key="1">
    <citation type="journal article" date="2019" name="Int. J. Syst. Evol. Microbiol.">
        <title>The Global Catalogue of Microorganisms (GCM) 10K type strain sequencing project: providing services to taxonomists for standard genome sequencing and annotation.</title>
        <authorList>
            <consortium name="The Broad Institute Genomics Platform"/>
            <consortium name="The Broad Institute Genome Sequencing Center for Infectious Disease"/>
            <person name="Wu L."/>
            <person name="Ma J."/>
        </authorList>
    </citation>
    <scope>NUCLEOTIDE SEQUENCE [LARGE SCALE GENOMIC DNA]</scope>
    <source>
        <strain evidence="6">CCUG 55585</strain>
    </source>
</reference>
<evidence type="ECO:0000256" key="1">
    <source>
        <dbReference type="ARBA" id="ARBA00022729"/>
    </source>
</evidence>
<dbReference type="PANTHER" id="PTHR46580:SF2">
    <property type="entry name" value="MAM DOMAIN-CONTAINING PROTEIN"/>
    <property type="match status" value="1"/>
</dbReference>
<dbReference type="Pfam" id="PF18911">
    <property type="entry name" value="PKD_4"/>
    <property type="match status" value="1"/>
</dbReference>
<protein>
    <submittedName>
        <fullName evidence="5">FG-GAP-like repeat-containing protein</fullName>
    </submittedName>
</protein>
<evidence type="ECO:0000256" key="2">
    <source>
        <dbReference type="SAM" id="MobiDB-lite"/>
    </source>
</evidence>
<feature type="region of interest" description="Disordered" evidence="2">
    <location>
        <begin position="28"/>
        <end position="51"/>
    </location>
</feature>
<dbReference type="PROSITE" id="PS50093">
    <property type="entry name" value="PKD"/>
    <property type="match status" value="1"/>
</dbReference>
<dbReference type="InterPro" id="IPR035986">
    <property type="entry name" value="PKD_dom_sf"/>
</dbReference>
<dbReference type="InterPro" id="IPR015943">
    <property type="entry name" value="WD40/YVTN_repeat-like_dom_sf"/>
</dbReference>
<name>A0ABW2YAB7_9GAMM</name>
<feature type="domain" description="PKD" evidence="4">
    <location>
        <begin position="844"/>
        <end position="924"/>
    </location>
</feature>
<dbReference type="PANTHER" id="PTHR46580">
    <property type="entry name" value="SENSOR KINASE-RELATED"/>
    <property type="match status" value="1"/>
</dbReference>
<dbReference type="Pfam" id="PF13517">
    <property type="entry name" value="FG-GAP_3"/>
    <property type="match status" value="2"/>
</dbReference>
<gene>
    <name evidence="5" type="ORF">ACFQ0E_06835</name>
</gene>
<dbReference type="InterPro" id="IPR000601">
    <property type="entry name" value="PKD_dom"/>
</dbReference>
<dbReference type="Proteomes" id="UP001597110">
    <property type="component" value="Unassembled WGS sequence"/>
</dbReference>
<dbReference type="SUPFAM" id="SSF50939">
    <property type="entry name" value="Sialidases"/>
    <property type="match status" value="1"/>
</dbReference>
<dbReference type="RefSeq" id="WP_386822931.1">
    <property type="nucleotide sequence ID" value="NZ_JBHTIF010000001.1"/>
</dbReference>
<dbReference type="CDD" id="cd15482">
    <property type="entry name" value="Sialidase_non-viral"/>
    <property type="match status" value="1"/>
</dbReference>
<sequence>MSFHLRNTVIGTALLTTVIAGTLFAATPSSEPNAQSRAQPRVKKVKDGDDPGARARWMDEWYNENYQRTGTKINRNAAHRGVWSLQYQRYIMDAAQRERLRHAGKMPLASSKAMLGDAPLLARAPGDALSRDLRWTNIGPTRANFIRNGVTLNVTDSGRINEILTHPTNPNIIYIAPSGGGLWKTTDGGASWQAKTETLGSLSVGAVAMDPNNPETLYLGLGDPFDGTGLGIVKMTAGGDKWEAPKFLGISTSIRDIIVAPNNSNIVLVATDRSLFRSTDAGATYTQVTIPTGLGEIPSLWSIAWGGGNTMVLSLEGTPSASTSAPAFRQGQIWRSTDNGATWTRANGVNHNAGVNRMVLASAPSNRSVMYALAAKPRPASPNSTKDFADIFKSTDGGANWSSVGRTAVGDAKPYTNPNSDSGTLEGIFNGQGWYDLMAVVDRANPDVAYFGGALLSAKTSDGGNTYTIISDWLADFGLPYVHADFHSAHMASDGKLYFGTDGGIFMSANGGTSFTHTLNEGIVSHLVYNVCSSPANTDRVLIGLQDNGTRLRETNTSVFNQVIGGDGFGCNVNRSNANQMIGTVQYLRIRRSVDGGNSFINACTGLPGCGDSSPHADAPFRVYIAPWEGDATGNTLFTFNNKGVYRTTDYAANWTALGTTGLPADLFIRGVGVAKTGVGTPNSSNVVGIVANSGRVFLTSDGGANWAQAGALPNNGLSTSSIAFDPVDRNIVYVTSVAPDSTRSHIWRSTNFGQTWAAIDVSNGFPFGIPVNMVTVDPVVRTTLYAATHLGVYRSLDSGSNWERLGAFMPLVNVMDITVSANGNQVRAATYGRGVWELSAVGNNAVPTANFTTSTSQSTASFTDTSTDSDGTIVRRLWNFGDGVSASSTNPTHTYATPGTYTVTLTVTDNGGYSHTKTAQVVVGGGKVRNDFNGDGLSEIYWRENSTGESYIWTLNGTAVTAAASAHREADLGWRVVGTGDFNADGRTDVFWRHSTTGATYIHLMNGTVKLPGSGGSQTVPDQTWQIVMFGDFDGNGNSDVYWRNTTTGQCLVWYMQGLLPSRTAVVYTAPAEWKTIGAGDFNADGISDVLWHNSTTGEVYVHRMSSTGINPTGTGSLGRVADLNWEIVATGDFSGDGRSDLFWRNKVSGGNIVWTIDGTSVSSIAQSSVVPETSWKVVSSGDYNGDGRDDIFWRHSGNGSNYIHLLNGATLLAGSGGTSGVPNTNWQVAGGATSH</sequence>
<dbReference type="InterPro" id="IPR013517">
    <property type="entry name" value="FG-GAP"/>
</dbReference>
<keyword evidence="1 3" id="KW-0732">Signal</keyword>